<dbReference type="AlphaFoldDB" id="A0A1E5TBM7"/>
<dbReference type="EMBL" id="MDJD01000028">
    <property type="protein sequence ID" value="OEK08756.1"/>
    <property type="molecule type" value="Genomic_DNA"/>
</dbReference>
<gene>
    <name evidence="2" type="ORF">A8C32_00315</name>
</gene>
<comment type="caution">
    <text evidence="2">The sequence shown here is derived from an EMBL/GenBank/DDBJ whole genome shotgun (WGS) entry which is preliminary data.</text>
</comment>
<sequence length="101" mass="11146">MKKLILTVAILAGGISTFALSNNILPTETITILNQEFKEITINELPTAVTNAILKDFPSATVSKAYVNNKGQYKLILSIKEESKTVYANEKGEWLEETDAK</sequence>
<accession>A0A1E5TBM7</accession>
<name>A0A1E5TBM7_9FLAO</name>
<evidence type="ECO:0000313" key="3">
    <source>
        <dbReference type="Proteomes" id="UP000095713"/>
    </source>
</evidence>
<dbReference type="STRING" id="1849968.A8C32_00315"/>
<evidence type="ECO:0008006" key="4">
    <source>
        <dbReference type="Google" id="ProtNLM"/>
    </source>
</evidence>
<keyword evidence="3" id="KW-1185">Reference proteome</keyword>
<feature type="chain" id="PRO_5009186248" description="Beta-lactamase-inhibitor-like PepSY-like domain-containing protein" evidence="1">
    <location>
        <begin position="22"/>
        <end position="101"/>
    </location>
</feature>
<dbReference type="OrthoDB" id="1099258at2"/>
<reference evidence="2 3" key="1">
    <citation type="submission" date="2016-05" db="EMBL/GenBank/DDBJ databases">
        <title>Draft Genome Sequence of Algibacter sp. Strain SK-16 Isolated from the Surface Water of Aburatsubo Inlet.</title>
        <authorList>
            <person name="Wong S.-K."/>
            <person name="Yoshizawa S."/>
            <person name="Nakajima Y."/>
            <person name="Ogura Y."/>
            <person name="Tetsuya H."/>
            <person name="Hamasaki K."/>
        </authorList>
    </citation>
    <scope>NUCLEOTIDE SEQUENCE [LARGE SCALE GENOMIC DNA]</scope>
    <source>
        <strain evidence="2 3">SK-16</strain>
    </source>
</reference>
<organism evidence="2 3">
    <name type="scientific">Flavivirga aquatica</name>
    <dbReference type="NCBI Taxonomy" id="1849968"/>
    <lineage>
        <taxon>Bacteria</taxon>
        <taxon>Pseudomonadati</taxon>
        <taxon>Bacteroidota</taxon>
        <taxon>Flavobacteriia</taxon>
        <taxon>Flavobacteriales</taxon>
        <taxon>Flavobacteriaceae</taxon>
        <taxon>Flavivirga</taxon>
    </lineage>
</organism>
<proteinExistence type="predicted"/>
<keyword evidence="1" id="KW-0732">Signal</keyword>
<dbReference type="RefSeq" id="WP_069829438.1">
    <property type="nucleotide sequence ID" value="NZ_MDJD01000028.1"/>
</dbReference>
<evidence type="ECO:0000256" key="1">
    <source>
        <dbReference type="SAM" id="SignalP"/>
    </source>
</evidence>
<evidence type="ECO:0000313" key="2">
    <source>
        <dbReference type="EMBL" id="OEK08756.1"/>
    </source>
</evidence>
<dbReference type="Proteomes" id="UP000095713">
    <property type="component" value="Unassembled WGS sequence"/>
</dbReference>
<dbReference type="SUPFAM" id="SSF160574">
    <property type="entry name" value="BT0923-like"/>
    <property type="match status" value="1"/>
</dbReference>
<protein>
    <recommendedName>
        <fullName evidence="4">Beta-lactamase-inhibitor-like PepSY-like domain-containing protein</fullName>
    </recommendedName>
</protein>
<feature type="signal peptide" evidence="1">
    <location>
        <begin position="1"/>
        <end position="21"/>
    </location>
</feature>